<keyword evidence="4 6" id="KW-0547">Nucleotide-binding</keyword>
<organism evidence="11 12">
    <name type="scientific">Halorubrum rutilum</name>
    <dbReference type="NCBI Taxonomy" id="1364933"/>
    <lineage>
        <taxon>Archaea</taxon>
        <taxon>Methanobacteriati</taxon>
        <taxon>Methanobacteriota</taxon>
        <taxon>Stenosarchaea group</taxon>
        <taxon>Halobacteria</taxon>
        <taxon>Halobacteriales</taxon>
        <taxon>Haloferacaceae</taxon>
        <taxon>Halorubrum</taxon>
    </lineage>
</organism>
<feature type="domain" description="TiaS C-terminal zinc ribbon" evidence="10">
    <location>
        <begin position="425"/>
        <end position="464"/>
    </location>
</feature>
<comment type="subcellular location">
    <subcellularLocation>
        <location evidence="6">Cytoplasm</location>
    </subcellularLocation>
</comment>
<dbReference type="EC" id="6.3.4.22" evidence="6"/>
<feature type="domain" description="TiaS FLD" evidence="8">
    <location>
        <begin position="176"/>
        <end position="290"/>
    </location>
</feature>
<dbReference type="InterPro" id="IPR013696">
    <property type="entry name" value="TiaS_FLD"/>
</dbReference>
<dbReference type="Pfam" id="PF08489">
    <property type="entry name" value="TiaS_FLD"/>
    <property type="match status" value="1"/>
</dbReference>
<evidence type="ECO:0000259" key="10">
    <source>
        <dbReference type="Pfam" id="PF23783"/>
    </source>
</evidence>
<dbReference type="InterPro" id="IPR055394">
    <property type="entry name" value="Zn_ribbon_TiaS"/>
</dbReference>
<dbReference type="Gene3D" id="3.90.600.20">
    <property type="match status" value="1"/>
</dbReference>
<dbReference type="InterPro" id="IPR024913">
    <property type="entry name" value="tRNA_Ile2__agm2C_synt"/>
</dbReference>
<evidence type="ECO:0000313" key="11">
    <source>
        <dbReference type="EMBL" id="MFC7323741.1"/>
    </source>
</evidence>
<dbReference type="PANTHER" id="PTHR40705:SF1">
    <property type="entry name" value="TRNA(ILE2) 2-AGMATINYLCYTIDINE SYNTHETASE TIAS"/>
    <property type="match status" value="1"/>
</dbReference>
<dbReference type="AlphaFoldDB" id="A0ABD6AI61"/>
<dbReference type="Gene3D" id="2.40.50.1010">
    <property type="match status" value="1"/>
</dbReference>
<dbReference type="EMBL" id="JBHTBL010000003">
    <property type="protein sequence ID" value="MFC7323741.1"/>
    <property type="molecule type" value="Genomic_DNA"/>
</dbReference>
<feature type="region of interest" description="Disordered" evidence="7">
    <location>
        <begin position="329"/>
        <end position="352"/>
    </location>
</feature>
<keyword evidence="2 6" id="KW-0436">Ligase</keyword>
<evidence type="ECO:0000313" key="12">
    <source>
        <dbReference type="Proteomes" id="UP001596545"/>
    </source>
</evidence>
<dbReference type="GO" id="GO:0005524">
    <property type="term" value="F:ATP binding"/>
    <property type="evidence" value="ECO:0007669"/>
    <property type="project" value="UniProtKB-KW"/>
</dbReference>
<keyword evidence="12" id="KW-1185">Reference proteome</keyword>
<dbReference type="Gene3D" id="3.30.70.2200">
    <property type="match status" value="1"/>
</dbReference>
<dbReference type="GO" id="GO:0005737">
    <property type="term" value="C:cytoplasm"/>
    <property type="evidence" value="ECO:0007669"/>
    <property type="project" value="UniProtKB-SubCell"/>
</dbReference>
<dbReference type="Proteomes" id="UP001596545">
    <property type="component" value="Unassembled WGS sequence"/>
</dbReference>
<feature type="compositionally biased region" description="Low complexity" evidence="7">
    <location>
        <begin position="331"/>
        <end position="344"/>
    </location>
</feature>
<dbReference type="InterPro" id="IPR053870">
    <property type="entry name" value="TiaS-like_TCKD"/>
</dbReference>
<reference evidence="11 12" key="1">
    <citation type="journal article" date="2019" name="Int. J. Syst. Evol. Microbiol.">
        <title>The Global Catalogue of Microorganisms (GCM) 10K type strain sequencing project: providing services to taxonomists for standard genome sequencing and annotation.</title>
        <authorList>
            <consortium name="The Broad Institute Genomics Platform"/>
            <consortium name="The Broad Institute Genome Sequencing Center for Infectious Disease"/>
            <person name="Wu L."/>
            <person name="Ma J."/>
        </authorList>
    </citation>
    <scope>NUCLEOTIDE SEQUENCE [LARGE SCALE GENOMIC DNA]</scope>
    <source>
        <strain evidence="11 12">CGMCC 1.12554</strain>
    </source>
</reference>
<evidence type="ECO:0000256" key="5">
    <source>
        <dbReference type="ARBA" id="ARBA00022840"/>
    </source>
</evidence>
<dbReference type="HAMAP" id="MF_01892">
    <property type="entry name" value="tRNA_Ile2_agm2C_synt"/>
    <property type="match status" value="1"/>
</dbReference>
<proteinExistence type="inferred from homology"/>
<keyword evidence="1 6" id="KW-0963">Cytoplasm</keyword>
<gene>
    <name evidence="6" type="primary">tiaS</name>
    <name evidence="11" type="ORF">ACFQMF_04005</name>
</gene>
<accession>A0ABD6AI61</accession>
<dbReference type="Pfam" id="PF22641">
    <property type="entry name" value="TiaS_TCKD"/>
    <property type="match status" value="2"/>
</dbReference>
<comment type="similarity">
    <text evidence="6">Belongs to the TiaS family.</text>
</comment>
<comment type="function">
    <text evidence="6">ATP-dependent agmatine transferase that catalyzes the formation of 2-agmatinylcytidine (agm2C) at the wobble position (C34) of tRNA(Ile2), converting the codon specificity from AUG to AUA.</text>
</comment>
<protein>
    <recommendedName>
        <fullName evidence="6">tRNA(Ile2) 2-agmatinylcytidine synthetase TiaS</fullName>
        <shortName evidence="6">tRNA(Ile2)-agm2C synthetase</shortName>
        <ecNumber evidence="6">6.3.4.22</ecNumber>
    </recommendedName>
    <alternativeName>
        <fullName evidence="6">tRNA(Ile2) agmatidine synthetase</fullName>
    </alternativeName>
</protein>
<evidence type="ECO:0000259" key="8">
    <source>
        <dbReference type="Pfam" id="PF08489"/>
    </source>
</evidence>
<evidence type="ECO:0000256" key="1">
    <source>
        <dbReference type="ARBA" id="ARBA00022490"/>
    </source>
</evidence>
<dbReference type="GO" id="GO:0002101">
    <property type="term" value="P:tRNA wobble cytosine modification"/>
    <property type="evidence" value="ECO:0007669"/>
    <property type="project" value="UniProtKB-UniRule"/>
</dbReference>
<keyword evidence="5 6" id="KW-0067">ATP-binding</keyword>
<evidence type="ECO:0000256" key="4">
    <source>
        <dbReference type="ARBA" id="ARBA00022741"/>
    </source>
</evidence>
<evidence type="ECO:0000259" key="9">
    <source>
        <dbReference type="Pfam" id="PF22641"/>
    </source>
</evidence>
<evidence type="ECO:0000256" key="3">
    <source>
        <dbReference type="ARBA" id="ARBA00022694"/>
    </source>
</evidence>
<keyword evidence="3 6" id="KW-0819">tRNA processing</keyword>
<dbReference type="GO" id="GO:0016879">
    <property type="term" value="F:ligase activity, forming carbon-nitrogen bonds"/>
    <property type="evidence" value="ECO:0007669"/>
    <property type="project" value="UniProtKB-UniRule"/>
</dbReference>
<evidence type="ECO:0000256" key="2">
    <source>
        <dbReference type="ARBA" id="ARBA00022598"/>
    </source>
</evidence>
<feature type="domain" description="TiaS-like TCKD" evidence="9">
    <location>
        <begin position="3"/>
        <end position="63"/>
    </location>
</feature>
<dbReference type="PANTHER" id="PTHR40705">
    <property type="entry name" value="TRNA(ILE2) 2-AGMATINYLCYTIDINE SYNTHETASE TIAS"/>
    <property type="match status" value="1"/>
</dbReference>
<comment type="caution">
    <text evidence="11">The sequence shown here is derived from an EMBL/GenBank/DDBJ whole genome shotgun (WGS) entry which is preliminary data.</text>
</comment>
<name>A0ABD6AI61_9EURY</name>
<feature type="domain" description="TiaS-like TCKD" evidence="9">
    <location>
        <begin position="70"/>
        <end position="163"/>
    </location>
</feature>
<evidence type="ECO:0000256" key="7">
    <source>
        <dbReference type="SAM" id="MobiDB-lite"/>
    </source>
</evidence>
<sequence>MPIVAVDDTDSRERGMCTTYVGARLAERLEAAGGRVRRRFLVRLNPAVRHKTRGNAAVAVHVSGVDGGAAFDLAAEAVREFAAADDPRTSPGLVVADVDVAGDPFAPGALTGTPEEGGDAPPTSAARIPDAVADFARRALRRRLALDEALDLAEAHGYRHAAFGTGGETEASAVAGRGRIGALAAVGAPAAFDDWTAERISYRELDRCGTPREVDVESVFAAADAGYPTVWDTVDRGTGEAVCVPNAPGPILHGIRGDDPAACREVAEAIESEPVERAATFLTNQGTDAHLAPGRIGDLRDGAGYRVAGAVASDPETRRGGHVHVDVAPPGAATDTGTAGDDAGAAGGDAGTTGGDAVRLRCVAFAPTGRFRDRVRALRPGDRVTLCGEHERRDPDGGSAEEPTATLKLEKFAVRDLVRTEPAVPTCPDCGRSMSSAGRGQGYRCRDCGAAAPGKVARELDRELAPGWYEVPPSARRHVAKPLVRGGFDAPVHPER</sequence>
<evidence type="ECO:0000256" key="6">
    <source>
        <dbReference type="HAMAP-Rule" id="MF_01892"/>
    </source>
</evidence>
<dbReference type="RefSeq" id="WP_256410026.1">
    <property type="nucleotide sequence ID" value="NZ_JANHDN010000009.1"/>
</dbReference>
<comment type="catalytic activity">
    <reaction evidence="6">
        <text>cytidine(34) in tRNA(Ile2) + agmatine + ATP + H2O = 2-agmatinylcytidine(34) in tRNA(Ile2) + AMP + 2 phosphate + 2 H(+)</text>
        <dbReference type="Rhea" id="RHEA:43608"/>
        <dbReference type="Rhea" id="RHEA-COMP:10625"/>
        <dbReference type="Rhea" id="RHEA-COMP:10626"/>
        <dbReference type="ChEBI" id="CHEBI:15377"/>
        <dbReference type="ChEBI" id="CHEBI:15378"/>
        <dbReference type="ChEBI" id="CHEBI:30616"/>
        <dbReference type="ChEBI" id="CHEBI:43474"/>
        <dbReference type="ChEBI" id="CHEBI:58145"/>
        <dbReference type="ChEBI" id="CHEBI:82748"/>
        <dbReference type="ChEBI" id="CHEBI:83545"/>
        <dbReference type="ChEBI" id="CHEBI:456215"/>
        <dbReference type="EC" id="6.3.4.22"/>
    </reaction>
</comment>
<dbReference type="Pfam" id="PF23783">
    <property type="entry name" value="Zn_ribbon_TiaS"/>
    <property type="match status" value="1"/>
</dbReference>